<sequence length="226" mass="25653">MLGQWVDGIDDGIEYEVRRFKGTFGLESKYTGFGPEADAAWDNITESKSQSFSWNLQSNNTKGPTGGAIGVTREQWEAVNPFSESAVTLEKDRGTGNYLASLDVFHQLHCVDLLRKSLHRDYYNEHEGSFAGSSEFVVQGHLGHCIETLRQTIMCHGDVSLLTYNWVKGRDMPYPNFNTVHKCKKWDKLVAWNRDRDVTWQWELGNEHQLSIPTKPSGVVPMETPP</sequence>
<protein>
    <recommendedName>
        <fullName evidence="5">Tat pathway signal sequence</fullName>
    </recommendedName>
</protein>
<keyword evidence="4" id="KW-1185">Reference proteome</keyword>
<name>A0A9P4LJ47_9PLEO</name>
<dbReference type="PANTHER" id="PTHR33365">
    <property type="entry name" value="YALI0B05434P"/>
    <property type="match status" value="1"/>
</dbReference>
<evidence type="ECO:0000256" key="1">
    <source>
        <dbReference type="ARBA" id="ARBA00004685"/>
    </source>
</evidence>
<comment type="similarity">
    <text evidence="2">Belongs to the ustYa family.</text>
</comment>
<evidence type="ECO:0000256" key="2">
    <source>
        <dbReference type="ARBA" id="ARBA00035112"/>
    </source>
</evidence>
<comment type="pathway">
    <text evidence="1">Mycotoxin biosynthesis.</text>
</comment>
<dbReference type="PANTHER" id="PTHR33365:SF4">
    <property type="entry name" value="CYCLOCHLOROTINE BIOSYNTHESIS PROTEIN O"/>
    <property type="match status" value="1"/>
</dbReference>
<dbReference type="EMBL" id="ML978235">
    <property type="protein sequence ID" value="KAF2026865.1"/>
    <property type="molecule type" value="Genomic_DNA"/>
</dbReference>
<dbReference type="Pfam" id="PF11807">
    <property type="entry name" value="UstYa"/>
    <property type="match status" value="1"/>
</dbReference>
<dbReference type="InterPro" id="IPR021765">
    <property type="entry name" value="UstYa-like"/>
</dbReference>
<gene>
    <name evidence="3" type="ORF">EK21DRAFT_115363</name>
</gene>
<dbReference type="GO" id="GO:0043386">
    <property type="term" value="P:mycotoxin biosynthetic process"/>
    <property type="evidence" value="ECO:0007669"/>
    <property type="project" value="InterPro"/>
</dbReference>
<comment type="caution">
    <text evidence="3">The sequence shown here is derived from an EMBL/GenBank/DDBJ whole genome shotgun (WGS) entry which is preliminary data.</text>
</comment>
<evidence type="ECO:0008006" key="5">
    <source>
        <dbReference type="Google" id="ProtNLM"/>
    </source>
</evidence>
<dbReference type="OrthoDB" id="3687641at2759"/>
<reference evidence="3" key="1">
    <citation type="journal article" date="2020" name="Stud. Mycol.">
        <title>101 Dothideomycetes genomes: a test case for predicting lifestyles and emergence of pathogens.</title>
        <authorList>
            <person name="Haridas S."/>
            <person name="Albert R."/>
            <person name="Binder M."/>
            <person name="Bloem J."/>
            <person name="Labutti K."/>
            <person name="Salamov A."/>
            <person name="Andreopoulos B."/>
            <person name="Baker S."/>
            <person name="Barry K."/>
            <person name="Bills G."/>
            <person name="Bluhm B."/>
            <person name="Cannon C."/>
            <person name="Castanera R."/>
            <person name="Culley D."/>
            <person name="Daum C."/>
            <person name="Ezra D."/>
            <person name="Gonzalez J."/>
            <person name="Henrissat B."/>
            <person name="Kuo A."/>
            <person name="Liang C."/>
            <person name="Lipzen A."/>
            <person name="Lutzoni F."/>
            <person name="Magnuson J."/>
            <person name="Mondo S."/>
            <person name="Nolan M."/>
            <person name="Ohm R."/>
            <person name="Pangilinan J."/>
            <person name="Park H.-J."/>
            <person name="Ramirez L."/>
            <person name="Alfaro M."/>
            <person name="Sun H."/>
            <person name="Tritt A."/>
            <person name="Yoshinaga Y."/>
            <person name="Zwiers L.-H."/>
            <person name="Turgeon B."/>
            <person name="Goodwin S."/>
            <person name="Spatafora J."/>
            <person name="Crous P."/>
            <person name="Grigoriev I."/>
        </authorList>
    </citation>
    <scope>NUCLEOTIDE SEQUENCE</scope>
    <source>
        <strain evidence="3">CBS 110217</strain>
    </source>
</reference>
<evidence type="ECO:0000313" key="4">
    <source>
        <dbReference type="Proteomes" id="UP000799777"/>
    </source>
</evidence>
<proteinExistence type="inferred from homology"/>
<evidence type="ECO:0000313" key="3">
    <source>
        <dbReference type="EMBL" id="KAF2026865.1"/>
    </source>
</evidence>
<dbReference type="Proteomes" id="UP000799777">
    <property type="component" value="Unassembled WGS sequence"/>
</dbReference>
<accession>A0A9P4LJ47</accession>
<organism evidence="3 4">
    <name type="scientific">Setomelanomma holmii</name>
    <dbReference type="NCBI Taxonomy" id="210430"/>
    <lineage>
        <taxon>Eukaryota</taxon>
        <taxon>Fungi</taxon>
        <taxon>Dikarya</taxon>
        <taxon>Ascomycota</taxon>
        <taxon>Pezizomycotina</taxon>
        <taxon>Dothideomycetes</taxon>
        <taxon>Pleosporomycetidae</taxon>
        <taxon>Pleosporales</taxon>
        <taxon>Pleosporineae</taxon>
        <taxon>Phaeosphaeriaceae</taxon>
        <taxon>Setomelanomma</taxon>
    </lineage>
</organism>
<dbReference type="AlphaFoldDB" id="A0A9P4LJ47"/>